<evidence type="ECO:0000313" key="2">
    <source>
        <dbReference type="Proteomes" id="UP001221757"/>
    </source>
</evidence>
<comment type="caution">
    <text evidence="1">The sequence shown here is derived from an EMBL/GenBank/DDBJ whole genome shotgun (WGS) entry which is preliminary data.</text>
</comment>
<organism evidence="1 2">
    <name type="scientific">Mycena rosella</name>
    <name type="common">Pink bonnet</name>
    <name type="synonym">Agaricus rosellus</name>
    <dbReference type="NCBI Taxonomy" id="1033263"/>
    <lineage>
        <taxon>Eukaryota</taxon>
        <taxon>Fungi</taxon>
        <taxon>Dikarya</taxon>
        <taxon>Basidiomycota</taxon>
        <taxon>Agaricomycotina</taxon>
        <taxon>Agaricomycetes</taxon>
        <taxon>Agaricomycetidae</taxon>
        <taxon>Agaricales</taxon>
        <taxon>Marasmiineae</taxon>
        <taxon>Mycenaceae</taxon>
        <taxon>Mycena</taxon>
    </lineage>
</organism>
<name>A0AAD7B8K1_MYCRO</name>
<gene>
    <name evidence="1" type="ORF">B0H17DRAFT_1302321</name>
</gene>
<sequence>MAVALKKGNGNVTADPPLLQGAVRGEERQITNFVTFLRLISEHVGTIDVAWEWLRDSELWDSSEIFTRDENGPRRLAGKEIGPSESIFKLLHCDEYWERIRRIASDSWVGDGGNFMRRSTGRLRKPILKATQRTRAWGSVHISKEDFRHDIGWKCENRVDDGREISQSLLPLFVQERHLGLKRGYPLFHCPSFERRFNALSRKRRGWLSFADMARDMVIGKKQVEIARRRRRRRIANSVGSLSHLRSTSIWGELRDGGAHHETEAALSTEIRDDDRTRLT</sequence>
<dbReference type="Proteomes" id="UP001221757">
    <property type="component" value="Unassembled WGS sequence"/>
</dbReference>
<protein>
    <submittedName>
        <fullName evidence="1">Uncharacterized protein</fullName>
    </submittedName>
</protein>
<proteinExistence type="predicted"/>
<dbReference type="AlphaFoldDB" id="A0AAD7B8K1"/>
<reference evidence="1" key="1">
    <citation type="submission" date="2023-03" db="EMBL/GenBank/DDBJ databases">
        <title>Massive genome expansion in bonnet fungi (Mycena s.s.) driven by repeated elements and novel gene families across ecological guilds.</title>
        <authorList>
            <consortium name="Lawrence Berkeley National Laboratory"/>
            <person name="Harder C.B."/>
            <person name="Miyauchi S."/>
            <person name="Viragh M."/>
            <person name="Kuo A."/>
            <person name="Thoen E."/>
            <person name="Andreopoulos B."/>
            <person name="Lu D."/>
            <person name="Skrede I."/>
            <person name="Drula E."/>
            <person name="Henrissat B."/>
            <person name="Morin E."/>
            <person name="Kohler A."/>
            <person name="Barry K."/>
            <person name="LaButti K."/>
            <person name="Morin E."/>
            <person name="Salamov A."/>
            <person name="Lipzen A."/>
            <person name="Mereny Z."/>
            <person name="Hegedus B."/>
            <person name="Baldrian P."/>
            <person name="Stursova M."/>
            <person name="Weitz H."/>
            <person name="Taylor A."/>
            <person name="Grigoriev I.V."/>
            <person name="Nagy L.G."/>
            <person name="Martin F."/>
            <person name="Kauserud H."/>
        </authorList>
    </citation>
    <scope>NUCLEOTIDE SEQUENCE</scope>
    <source>
        <strain evidence="1">CBHHK067</strain>
    </source>
</reference>
<accession>A0AAD7B8K1</accession>
<evidence type="ECO:0000313" key="1">
    <source>
        <dbReference type="EMBL" id="KAJ7613333.1"/>
    </source>
</evidence>
<keyword evidence="2" id="KW-1185">Reference proteome</keyword>
<dbReference type="EMBL" id="JARKIE010000908">
    <property type="protein sequence ID" value="KAJ7613333.1"/>
    <property type="molecule type" value="Genomic_DNA"/>
</dbReference>